<sequence>MTVADRAIGRWQFWIDRGGTFTDIVAQHPDGRTIVHKLLSENPERYTDAAIQGIREILGVPADAPLPAAQIGVVKMGTTVATNALLESKGDRTVLVVTKGFRDALRIGYQNRPNIFARQIVLPEMLYERVVEVEERYSAQGEELISVNPAYTLELQAAYDAGIRSCAIVFMHGYRYPQHEQQVAAVARKIGFTQISVSHEVSPLMKLVSRGDTTVVDAYLSPILRRYVDRVASQLGGIGSWESGVGSREEGDKGDKGDKLQVASRKSQFRTLNQQLSTNNQQLTLDTRHPRPDFPKLMFMQSNGGLADAQRFQGKDSILSGPAGGIVGAVQTSLMAGFDKIISFDMGGTSTDVAHYAGEYERTLETEVAGVRLRTPMMAIHTVAAGGGSIAQFDGARYRVGPESAGATPGPACYRQGGPLTVTDCNIMVGKLQPDLFPKVFGASGDLPLDAEVVQRKFTELAAAIGDGRSPERVATGFLAIAVEKMANAIKKISLQRGYDVSEYTLCCFGGAGGQHACLIADALGMQQIFIHPYAGVLSAYGMGLADERALRERAVEQVLAVDLVAELEEILTQLELETKAELDLTDRDIRVADRVEVMQRAHLRYEGTDSPLVVRYEDIAGMRQQFEATHRQLYGFIAADRRLIVEAVAVEAILTTEVATEPVLARRDDAPPVPVKTVKMYTAEAWHDTPVYRREDLQPGDCIFSPAIVAEATGTNIVEPGWQAEVTERNHLVLRKQESQVVGAGLADRLSGSTANPRAKPARTGESGVGKQDKGDLIPNSVFRIPNSPDPVMLEIFNNLFRAIAEQMGITLQNTSSSVNIKERLDFSCAIFDSRGQLVANAPHIPVHLGSMSESVTALIAQKGSSLQPGDVYVSNNPYNGGTHLPDITVITPVWAGFARGFSVEADNLLAKPAPTTPDSPVRAGFARGFSVEADNLLAKPAPTPIFYVASRGHHADIGGITPGSMPPNSTTVEQEGVLIDNFLLVSQGEFCEPELMQLLCGGAYPVRNPVQNLADLKAQIAANERGVQELHKMVEHYSLETVQAYMGFVQNNAAESVRKAIEGLNSGEFAYQLDNGSVIQVAIAIDKSTRSARIDFTGTSPQLETNFNAPAAVCKAAVLYVFRTLVDDDIPLNAGCLEPLEIIIPEGCMLNPRYPAAVVAGNVETSQAITDALYGALGVMAAAQSTMNNFTFGSDRHQYYETICGGSGAGADFDGTDAVHTHMTNSRLTDPEVLEWRFPVLLDSFSIRPHSGGEGLHRGGSGVIRCLQFREPMTAAILSGRRVVPPFGLHGGKPGKVGRNYIQRQDGTVEELGSTAIAQMQPGDIFVIETPGGGGFGAAESL</sequence>
<dbReference type="Pfam" id="PF02538">
    <property type="entry name" value="Hydantoinase_B"/>
    <property type="match status" value="2"/>
</dbReference>
<keyword evidence="8" id="KW-1185">Reference proteome</keyword>
<feature type="domain" description="Hydantoinase A/oxoprolinase" evidence="3">
    <location>
        <begin position="293"/>
        <end position="549"/>
    </location>
</feature>
<feature type="region of interest" description="Disordered" evidence="2">
    <location>
        <begin position="750"/>
        <end position="774"/>
    </location>
</feature>
<evidence type="ECO:0000313" key="8">
    <source>
        <dbReference type="Proteomes" id="UP000031532"/>
    </source>
</evidence>
<dbReference type="Pfam" id="PF19278">
    <property type="entry name" value="Hydant_A_C"/>
    <property type="match status" value="1"/>
</dbReference>
<evidence type="ECO:0000259" key="4">
    <source>
        <dbReference type="Pfam" id="PF02538"/>
    </source>
</evidence>
<evidence type="ECO:0000256" key="1">
    <source>
        <dbReference type="ARBA" id="ARBA00010403"/>
    </source>
</evidence>
<evidence type="ECO:0000259" key="3">
    <source>
        <dbReference type="Pfam" id="PF01968"/>
    </source>
</evidence>
<gene>
    <name evidence="7" type="ORF">QH73_0024460</name>
</gene>
<dbReference type="GO" id="GO:0017168">
    <property type="term" value="F:5-oxoprolinase (ATP-hydrolyzing) activity"/>
    <property type="evidence" value="ECO:0007669"/>
    <property type="project" value="TreeGrafter"/>
</dbReference>
<feature type="domain" description="Hydantoinase B/oxoprolinase" evidence="4">
    <location>
        <begin position="945"/>
        <end position="1340"/>
    </location>
</feature>
<feature type="domain" description="Hydantoinase/oxoprolinase N-terminal" evidence="5">
    <location>
        <begin position="13"/>
        <end position="191"/>
    </location>
</feature>
<dbReference type="PANTHER" id="PTHR11365">
    <property type="entry name" value="5-OXOPROLINASE RELATED"/>
    <property type="match status" value="1"/>
</dbReference>
<organism evidence="7 8">
    <name type="scientific">Scytonema millei VB511283</name>
    <dbReference type="NCBI Taxonomy" id="1245923"/>
    <lineage>
        <taxon>Bacteria</taxon>
        <taxon>Bacillati</taxon>
        <taxon>Cyanobacteriota</taxon>
        <taxon>Cyanophyceae</taxon>
        <taxon>Nostocales</taxon>
        <taxon>Scytonemataceae</taxon>
        <taxon>Scytonema</taxon>
    </lineage>
</organism>
<proteinExistence type="inferred from homology"/>
<feature type="domain" description="Acetophenone carboxylase-like C-terminal" evidence="6">
    <location>
        <begin position="615"/>
        <end position="730"/>
    </location>
</feature>
<dbReference type="OrthoDB" id="9768323at2"/>
<dbReference type="Pfam" id="PF01968">
    <property type="entry name" value="Hydantoinase_A"/>
    <property type="match status" value="1"/>
</dbReference>
<dbReference type="RefSeq" id="WP_039713145.1">
    <property type="nucleotide sequence ID" value="NZ_JTJC03000011.1"/>
</dbReference>
<reference evidence="7 8" key="1">
    <citation type="journal article" date="2015" name="Genome Announc.">
        <title>Draft Genome Sequence of the Terrestrial Cyanobacterium Scytonema millei VB511283, Isolated from Eastern India.</title>
        <authorList>
            <person name="Sen D."/>
            <person name="Chandrababunaidu M.M."/>
            <person name="Singh D."/>
            <person name="Sanghi N."/>
            <person name="Ghorai A."/>
            <person name="Mishra G.P."/>
            <person name="Madduluri M."/>
            <person name="Adhikary S.P."/>
            <person name="Tripathy S."/>
        </authorList>
    </citation>
    <scope>NUCLEOTIDE SEQUENCE [LARGE SCALE GENOMIC DNA]</scope>
    <source>
        <strain evidence="7 8">VB511283</strain>
    </source>
</reference>
<dbReference type="InterPro" id="IPR002821">
    <property type="entry name" value="Hydantoinase_A"/>
</dbReference>
<comment type="caution">
    <text evidence="7">The sequence shown here is derived from an EMBL/GenBank/DDBJ whole genome shotgun (WGS) entry which is preliminary data.</text>
</comment>
<dbReference type="PANTHER" id="PTHR11365:SF23">
    <property type="entry name" value="HYPOTHETICAL 5-OXOPROLINASE (EUROFUNG)-RELATED"/>
    <property type="match status" value="1"/>
</dbReference>
<dbReference type="InterPro" id="IPR003692">
    <property type="entry name" value="Hydantoinase_B"/>
</dbReference>
<dbReference type="EMBL" id="JTJC03000011">
    <property type="protein sequence ID" value="NHC37752.1"/>
    <property type="molecule type" value="Genomic_DNA"/>
</dbReference>
<dbReference type="InterPro" id="IPR045079">
    <property type="entry name" value="Oxoprolinase-like"/>
</dbReference>
<name>A0A9X5ECW3_9CYAN</name>
<accession>A0A9X5ECW3</accession>
<evidence type="ECO:0000313" key="7">
    <source>
        <dbReference type="EMBL" id="NHC37752.1"/>
    </source>
</evidence>
<evidence type="ECO:0000256" key="2">
    <source>
        <dbReference type="SAM" id="MobiDB-lite"/>
    </source>
</evidence>
<comment type="similarity">
    <text evidence="1">Belongs to the oxoprolinase family.</text>
</comment>
<dbReference type="InterPro" id="IPR049517">
    <property type="entry name" value="ACX-like_C"/>
</dbReference>
<dbReference type="GO" id="GO:0006749">
    <property type="term" value="P:glutathione metabolic process"/>
    <property type="evidence" value="ECO:0007669"/>
    <property type="project" value="TreeGrafter"/>
</dbReference>
<dbReference type="Proteomes" id="UP000031532">
    <property type="component" value="Unassembled WGS sequence"/>
</dbReference>
<evidence type="ECO:0000259" key="5">
    <source>
        <dbReference type="Pfam" id="PF05378"/>
    </source>
</evidence>
<dbReference type="GO" id="GO:0005829">
    <property type="term" value="C:cytosol"/>
    <property type="evidence" value="ECO:0007669"/>
    <property type="project" value="TreeGrafter"/>
</dbReference>
<dbReference type="Pfam" id="PF05378">
    <property type="entry name" value="Hydant_A_N"/>
    <property type="match status" value="1"/>
</dbReference>
<dbReference type="InterPro" id="IPR008040">
    <property type="entry name" value="Hydant_A_N"/>
</dbReference>
<feature type="domain" description="Hydantoinase B/oxoprolinase" evidence="4">
    <location>
        <begin position="791"/>
        <end position="897"/>
    </location>
</feature>
<protein>
    <submittedName>
        <fullName evidence="7">5-oxoprolinase</fullName>
    </submittedName>
</protein>
<evidence type="ECO:0000259" key="6">
    <source>
        <dbReference type="Pfam" id="PF19278"/>
    </source>
</evidence>